<evidence type="ECO:0000313" key="2">
    <source>
        <dbReference type="EMBL" id="RDL33088.1"/>
    </source>
</evidence>
<dbReference type="AlphaFoldDB" id="A0A370TEG8"/>
<dbReference type="GO" id="GO:0003677">
    <property type="term" value="F:DNA binding"/>
    <property type="evidence" value="ECO:0007669"/>
    <property type="project" value="InterPro"/>
</dbReference>
<dbReference type="Pfam" id="PF02178">
    <property type="entry name" value="AT_hook"/>
    <property type="match status" value="7"/>
</dbReference>
<feature type="compositionally biased region" description="Acidic residues" evidence="1">
    <location>
        <begin position="298"/>
        <end position="312"/>
    </location>
</feature>
<dbReference type="InterPro" id="IPR017956">
    <property type="entry name" value="AT_hook_DNA-bd_motif"/>
</dbReference>
<feature type="region of interest" description="Disordered" evidence="1">
    <location>
        <begin position="1"/>
        <end position="31"/>
    </location>
</feature>
<keyword evidence="3" id="KW-1185">Reference proteome</keyword>
<dbReference type="PANTHER" id="PTHR21521:SF0">
    <property type="entry name" value="AMUN, ISOFORM A"/>
    <property type="match status" value="1"/>
</dbReference>
<name>A0A370TEG8_9HELO</name>
<dbReference type="SMART" id="SM00384">
    <property type="entry name" value="AT_hook"/>
    <property type="match status" value="7"/>
</dbReference>
<feature type="compositionally biased region" description="Low complexity" evidence="1">
    <location>
        <begin position="1"/>
        <end position="13"/>
    </location>
</feature>
<dbReference type="GeneID" id="43601376"/>
<dbReference type="RefSeq" id="XP_031866581.1">
    <property type="nucleotide sequence ID" value="XM_032017150.1"/>
</dbReference>
<evidence type="ECO:0000256" key="1">
    <source>
        <dbReference type="SAM" id="MobiDB-lite"/>
    </source>
</evidence>
<gene>
    <name evidence="2" type="ORF">BP5553_08527</name>
</gene>
<dbReference type="STRING" id="2656787.A0A370TEG8"/>
<dbReference type="PANTHER" id="PTHR21521">
    <property type="entry name" value="AMUN, ISOFORM A"/>
    <property type="match status" value="1"/>
</dbReference>
<dbReference type="PRINTS" id="PR00929">
    <property type="entry name" value="ATHOOK"/>
</dbReference>
<feature type="compositionally biased region" description="Basic and acidic residues" evidence="1">
    <location>
        <begin position="441"/>
        <end position="456"/>
    </location>
</feature>
<accession>A0A370TEG8</accession>
<feature type="compositionally biased region" description="Basic and acidic residues" evidence="1">
    <location>
        <begin position="329"/>
        <end position="339"/>
    </location>
</feature>
<feature type="compositionally biased region" description="Basic and acidic residues" evidence="1">
    <location>
        <begin position="16"/>
        <end position="27"/>
    </location>
</feature>
<organism evidence="2 3">
    <name type="scientific">Venustampulla echinocandica</name>
    <dbReference type="NCBI Taxonomy" id="2656787"/>
    <lineage>
        <taxon>Eukaryota</taxon>
        <taxon>Fungi</taxon>
        <taxon>Dikarya</taxon>
        <taxon>Ascomycota</taxon>
        <taxon>Pezizomycotina</taxon>
        <taxon>Leotiomycetes</taxon>
        <taxon>Helotiales</taxon>
        <taxon>Pleuroascaceae</taxon>
        <taxon>Venustampulla</taxon>
    </lineage>
</organism>
<evidence type="ECO:0000313" key="3">
    <source>
        <dbReference type="Proteomes" id="UP000254866"/>
    </source>
</evidence>
<feature type="region of interest" description="Disordered" evidence="1">
    <location>
        <begin position="235"/>
        <end position="469"/>
    </location>
</feature>
<proteinExistence type="predicted"/>
<sequence>MSHSPSISDSPSSREPVWEEKQDDTRENMASTITLSDFKDALSRYPEVLKSITKTPKPGSIPLAELDEFRYVEAPARFSLKTGKSMEMEDLIKLIEWKLRHGIFRPTLPKLVAANSTQQLQEATDDAFSHYASSPDDIKTVLQKLANPLRGIGPATASLLLAVHDPDHVIFFSDEVYQWLCADGEKVTIKYTSKEFDTLFVKAKILMGRLAVNPIDIEKVAFVLIKESAPVIEPAAKKEPSGRPRGRPRKPELEITAVDPSIPRRGRGRPRKDGKPTIEAPKAIATGKRGRPKKAIAEEEDLGEDELVETIEETPRATPVGKRGRPKKVNIEEEKHDDGQEVEGSAETPEATPARKRGRPKKVIEEKSQDEDEGAPAPVGAVKRGRGRPKTIISDAQKQNDPVGLPKRGRGRPAKARPSEQNQDEDNEEATPTTPAGASKRKAEDNDVSDHGDKKARLSRSVTVETVGS</sequence>
<feature type="compositionally biased region" description="Polar residues" evidence="1">
    <location>
        <begin position="460"/>
        <end position="469"/>
    </location>
</feature>
<protein>
    <submittedName>
        <fullName evidence="2">Uncharacterized protein</fullName>
    </submittedName>
</protein>
<dbReference type="EMBL" id="NPIC01000009">
    <property type="protein sequence ID" value="RDL33088.1"/>
    <property type="molecule type" value="Genomic_DNA"/>
</dbReference>
<dbReference type="OrthoDB" id="8249012at2759"/>
<dbReference type="Proteomes" id="UP000254866">
    <property type="component" value="Unassembled WGS sequence"/>
</dbReference>
<comment type="caution">
    <text evidence="2">The sequence shown here is derived from an EMBL/GenBank/DDBJ whole genome shotgun (WGS) entry which is preliminary data.</text>
</comment>
<reference evidence="2 3" key="1">
    <citation type="journal article" date="2018" name="IMA Fungus">
        <title>IMA Genome-F 9: Draft genome sequence of Annulohypoxylon stygium, Aspergillus mulundensis, Berkeleyomyces basicola (syn. Thielaviopsis basicola), Ceratocystis smalleyi, two Cercospora beticola strains, Coleophoma cylindrospora, Fusarium fracticaudum, Phialophora cf. hyalina, and Morchella septimelata.</title>
        <authorList>
            <person name="Wingfield B.D."/>
            <person name="Bills G.F."/>
            <person name="Dong Y."/>
            <person name="Huang W."/>
            <person name="Nel W.J."/>
            <person name="Swalarsk-Parry B.S."/>
            <person name="Vaghefi N."/>
            <person name="Wilken P.M."/>
            <person name="An Z."/>
            <person name="de Beer Z.W."/>
            <person name="De Vos L."/>
            <person name="Chen L."/>
            <person name="Duong T.A."/>
            <person name="Gao Y."/>
            <person name="Hammerbacher A."/>
            <person name="Kikkert J.R."/>
            <person name="Li Y."/>
            <person name="Li H."/>
            <person name="Li K."/>
            <person name="Li Q."/>
            <person name="Liu X."/>
            <person name="Ma X."/>
            <person name="Naidoo K."/>
            <person name="Pethybridge S.J."/>
            <person name="Sun J."/>
            <person name="Steenkamp E.T."/>
            <person name="van der Nest M.A."/>
            <person name="van Wyk S."/>
            <person name="Wingfield M.J."/>
            <person name="Xiong C."/>
            <person name="Yue Q."/>
            <person name="Zhang X."/>
        </authorList>
    </citation>
    <scope>NUCLEOTIDE SEQUENCE [LARGE SCALE GENOMIC DNA]</scope>
    <source>
        <strain evidence="2 3">BP 5553</strain>
    </source>
</reference>